<keyword evidence="3" id="KW-0804">Transcription</keyword>
<accession>A0A2A9CXA0</accession>
<dbReference type="InterPro" id="IPR019887">
    <property type="entry name" value="Tscrpt_reg_AsnC/Lrp_C"/>
</dbReference>
<dbReference type="GO" id="GO:0043565">
    <property type="term" value="F:sequence-specific DNA binding"/>
    <property type="evidence" value="ECO:0007669"/>
    <property type="project" value="InterPro"/>
</dbReference>
<dbReference type="GO" id="GO:0005829">
    <property type="term" value="C:cytosol"/>
    <property type="evidence" value="ECO:0007669"/>
    <property type="project" value="TreeGrafter"/>
</dbReference>
<dbReference type="Pfam" id="PF13404">
    <property type="entry name" value="HTH_AsnC-type"/>
    <property type="match status" value="1"/>
</dbReference>
<keyword evidence="1" id="KW-0805">Transcription regulation</keyword>
<dbReference type="InterPro" id="IPR000485">
    <property type="entry name" value="AsnC-type_HTH_dom"/>
</dbReference>
<dbReference type="SMART" id="SM00344">
    <property type="entry name" value="HTH_ASNC"/>
    <property type="match status" value="1"/>
</dbReference>
<dbReference type="PRINTS" id="PR00033">
    <property type="entry name" value="HTHASNC"/>
</dbReference>
<evidence type="ECO:0000256" key="1">
    <source>
        <dbReference type="ARBA" id="ARBA00023015"/>
    </source>
</evidence>
<dbReference type="PROSITE" id="PS00519">
    <property type="entry name" value="HTH_ASNC_1"/>
    <property type="match status" value="1"/>
</dbReference>
<comment type="caution">
    <text evidence="5">The sequence shown here is derived from an EMBL/GenBank/DDBJ whole genome shotgun (WGS) entry which is preliminary data.</text>
</comment>
<gene>
    <name evidence="5" type="ORF">ATL40_0309</name>
</gene>
<dbReference type="InterPro" id="IPR019888">
    <property type="entry name" value="Tscrpt_reg_AsnC-like"/>
</dbReference>
<name>A0A2A9CXA0_9MICO</name>
<dbReference type="InterPro" id="IPR019885">
    <property type="entry name" value="Tscrpt_reg_HTH_AsnC-type_CS"/>
</dbReference>
<dbReference type="Gene3D" id="1.10.10.10">
    <property type="entry name" value="Winged helix-like DNA-binding domain superfamily/Winged helix DNA-binding domain"/>
    <property type="match status" value="1"/>
</dbReference>
<feature type="domain" description="HTH asnC-type" evidence="4">
    <location>
        <begin position="4"/>
        <end position="65"/>
    </location>
</feature>
<sequence>MAGMDEIDHRILAALVADARATYAEIGADVGLSAPAVKRRVDKLQDSGVIRGFTAVVDPEVLGWNIEAMIDVYCQGRISPAELRAAWLPIPEVVQASTVAGSADAVLRVRARSVPHLEETLERIREAAAIERTESTVVLSRLIERG</sequence>
<dbReference type="SUPFAM" id="SSF54909">
    <property type="entry name" value="Dimeric alpha+beta barrel"/>
    <property type="match status" value="1"/>
</dbReference>
<dbReference type="PROSITE" id="PS50956">
    <property type="entry name" value="HTH_ASNC_2"/>
    <property type="match status" value="1"/>
</dbReference>
<dbReference type="GO" id="GO:0043200">
    <property type="term" value="P:response to amino acid"/>
    <property type="evidence" value="ECO:0007669"/>
    <property type="project" value="TreeGrafter"/>
</dbReference>
<dbReference type="InterPro" id="IPR011008">
    <property type="entry name" value="Dimeric_a/b-barrel"/>
</dbReference>
<keyword evidence="2 5" id="KW-0238">DNA-binding</keyword>
<dbReference type="Pfam" id="PF01037">
    <property type="entry name" value="AsnC_trans_reg"/>
    <property type="match status" value="1"/>
</dbReference>
<evidence type="ECO:0000256" key="3">
    <source>
        <dbReference type="ARBA" id="ARBA00023163"/>
    </source>
</evidence>
<dbReference type="PANTHER" id="PTHR30154">
    <property type="entry name" value="LEUCINE-RESPONSIVE REGULATORY PROTEIN"/>
    <property type="match status" value="1"/>
</dbReference>
<evidence type="ECO:0000313" key="5">
    <source>
        <dbReference type="EMBL" id="PFG18766.1"/>
    </source>
</evidence>
<evidence type="ECO:0000256" key="2">
    <source>
        <dbReference type="ARBA" id="ARBA00023125"/>
    </source>
</evidence>
<dbReference type="InterPro" id="IPR036390">
    <property type="entry name" value="WH_DNA-bd_sf"/>
</dbReference>
<dbReference type="SUPFAM" id="SSF46785">
    <property type="entry name" value="Winged helix' DNA-binding domain"/>
    <property type="match status" value="1"/>
</dbReference>
<dbReference type="EMBL" id="PDJD01000001">
    <property type="protein sequence ID" value="PFG18766.1"/>
    <property type="molecule type" value="Genomic_DNA"/>
</dbReference>
<proteinExistence type="predicted"/>
<dbReference type="AlphaFoldDB" id="A0A2A9CXA0"/>
<dbReference type="Gene3D" id="3.30.70.920">
    <property type="match status" value="1"/>
</dbReference>
<evidence type="ECO:0000313" key="6">
    <source>
        <dbReference type="Proteomes" id="UP000224915"/>
    </source>
</evidence>
<protein>
    <submittedName>
        <fullName evidence="5">DNA-binding Lrp family transcriptional regulator</fullName>
    </submittedName>
</protein>
<reference evidence="5 6" key="1">
    <citation type="submission" date="2017-10" db="EMBL/GenBank/DDBJ databases">
        <title>Sequencing the genomes of 1000 actinobacteria strains.</title>
        <authorList>
            <person name="Klenk H.-P."/>
        </authorList>
    </citation>
    <scope>NUCLEOTIDE SEQUENCE [LARGE SCALE GENOMIC DNA]</scope>
    <source>
        <strain evidence="5 6">DSM 21801</strain>
    </source>
</reference>
<dbReference type="PANTHER" id="PTHR30154:SF45">
    <property type="entry name" value="TRANSCRIPTIONAL REGULATORY PROTEIN (PROBABLY ASNC-FAMILY)-RELATED"/>
    <property type="match status" value="1"/>
</dbReference>
<keyword evidence="6" id="KW-1185">Reference proteome</keyword>
<dbReference type="InterPro" id="IPR036388">
    <property type="entry name" value="WH-like_DNA-bd_sf"/>
</dbReference>
<organism evidence="5 6">
    <name type="scientific">Serinibacter salmoneus</name>
    <dbReference type="NCBI Taxonomy" id="556530"/>
    <lineage>
        <taxon>Bacteria</taxon>
        <taxon>Bacillati</taxon>
        <taxon>Actinomycetota</taxon>
        <taxon>Actinomycetes</taxon>
        <taxon>Micrococcales</taxon>
        <taxon>Beutenbergiaceae</taxon>
        <taxon>Serinibacter</taxon>
    </lineage>
</organism>
<evidence type="ECO:0000259" key="4">
    <source>
        <dbReference type="PROSITE" id="PS50956"/>
    </source>
</evidence>
<dbReference type="Proteomes" id="UP000224915">
    <property type="component" value="Unassembled WGS sequence"/>
</dbReference>
<dbReference type="OrthoDB" id="4379331at2"/>